<evidence type="ECO:0000313" key="2">
    <source>
        <dbReference type="Proteomes" id="UP000509702"/>
    </source>
</evidence>
<dbReference type="EMBL" id="CP054622">
    <property type="protein sequence ID" value="QKS54764.1"/>
    <property type="molecule type" value="Genomic_DNA"/>
</dbReference>
<organism evidence="1 2">
    <name type="scientific">Azospirillum oryzae</name>
    <dbReference type="NCBI Taxonomy" id="286727"/>
    <lineage>
        <taxon>Bacteria</taxon>
        <taxon>Pseudomonadati</taxon>
        <taxon>Pseudomonadota</taxon>
        <taxon>Alphaproteobacteria</taxon>
        <taxon>Rhodospirillales</taxon>
        <taxon>Azospirillaceae</taxon>
        <taxon>Azospirillum</taxon>
    </lineage>
</organism>
<geneLocation type="plasmid" evidence="1 2">
    <name>unnamed7</name>
</geneLocation>
<dbReference type="RefSeq" id="WP_109154136.1">
    <property type="nucleotide sequence ID" value="NZ_BSOV01000001.1"/>
</dbReference>
<sequence>MTESRFARHQPPEAVDYCFDGRCKTGACLGFCTKDRKARYAEAANWFREGGCVICTHDSRVMGDHMTGRAGTIRRVCGSPFDDHCYVVFPPIGRERKPRERMMELRQLEPFDPDAPWRPVLDAEQLRTLAAIQAAPSAPLVWGRERNSRWRLARTLAALGVVRHSPGKRAWLEPWALTERGQGALALLAQPPTS</sequence>
<keyword evidence="1" id="KW-0614">Plasmid</keyword>
<name>A0A6N1B0M2_9PROT</name>
<dbReference type="OrthoDB" id="7549697at2"/>
<reference evidence="1 2" key="1">
    <citation type="submission" date="2020-06" db="EMBL/GenBank/DDBJ databases">
        <title>Complete genome of Azosprillum oryzae KACC14407.</title>
        <authorList>
            <person name="Kim M."/>
            <person name="Park Y.-J."/>
            <person name="Shin J.-H."/>
        </authorList>
    </citation>
    <scope>NUCLEOTIDE SEQUENCE [LARGE SCALE GENOMIC DNA]</scope>
    <source>
        <strain evidence="1 2">KACC 14407</strain>
        <plasmid evidence="1 2">unnamed7</plasmid>
    </source>
</reference>
<dbReference type="AlphaFoldDB" id="A0A6N1B0M2"/>
<dbReference type="KEGG" id="aoz:HUE56_30155"/>
<keyword evidence="2" id="KW-1185">Reference proteome</keyword>
<accession>A0A6N1B0M2</accession>
<proteinExistence type="predicted"/>
<protein>
    <submittedName>
        <fullName evidence="1">Uncharacterized protein</fullName>
    </submittedName>
</protein>
<dbReference type="Proteomes" id="UP000509702">
    <property type="component" value="Plasmid unnamed7"/>
</dbReference>
<gene>
    <name evidence="1" type="ORF">HUE56_30155</name>
</gene>
<evidence type="ECO:0000313" key="1">
    <source>
        <dbReference type="EMBL" id="QKS54764.1"/>
    </source>
</evidence>